<comment type="caution">
    <text evidence="1">The sequence shown here is derived from an EMBL/GenBank/DDBJ whole genome shotgun (WGS) entry which is preliminary data.</text>
</comment>
<organism evidence="1 2">
    <name type="scientific">Aliiroseovarius crassostreae</name>
    <dbReference type="NCBI Taxonomy" id="154981"/>
    <lineage>
        <taxon>Bacteria</taxon>
        <taxon>Pseudomonadati</taxon>
        <taxon>Pseudomonadota</taxon>
        <taxon>Alphaproteobacteria</taxon>
        <taxon>Rhodobacterales</taxon>
        <taxon>Paracoccaceae</taxon>
        <taxon>Aliiroseovarius</taxon>
    </lineage>
</organism>
<name>A0A0P7IX84_9RHOB</name>
<keyword evidence="2" id="KW-1185">Reference proteome</keyword>
<reference evidence="1 2" key="1">
    <citation type="submission" date="2015-09" db="EMBL/GenBank/DDBJ databases">
        <title>Draft genome sequence of Aliiroseovarius crassostreae CV919-312TSm, the causative agent of Roseovarius Oyster Disease (formerly Juvenile Oyster Disease).</title>
        <authorList>
            <person name="Kessner L."/>
            <person name="Spinard E."/>
            <person name="Nelson D."/>
        </authorList>
    </citation>
    <scope>NUCLEOTIDE SEQUENCE [LARGE SCALE GENOMIC DNA]</scope>
    <source>
        <strain evidence="1 2">CV919-312</strain>
    </source>
</reference>
<evidence type="ECO:0000313" key="1">
    <source>
        <dbReference type="EMBL" id="KPN64276.1"/>
    </source>
</evidence>
<evidence type="ECO:0008006" key="3">
    <source>
        <dbReference type="Google" id="ProtNLM"/>
    </source>
</evidence>
<dbReference type="Proteomes" id="UP000050471">
    <property type="component" value="Unassembled WGS sequence"/>
</dbReference>
<accession>A0A0P7IX84</accession>
<dbReference type="OrthoDB" id="7353918at2"/>
<dbReference type="AlphaFoldDB" id="A0A0P7IX84"/>
<proteinExistence type="predicted"/>
<dbReference type="STRING" id="154981.AKJ29_16720"/>
<dbReference type="RefSeq" id="WP_055188362.1">
    <property type="nucleotide sequence ID" value="NZ_FPBS01000001.1"/>
</dbReference>
<evidence type="ECO:0000313" key="2">
    <source>
        <dbReference type="Proteomes" id="UP000050471"/>
    </source>
</evidence>
<dbReference type="Pfam" id="PF06252">
    <property type="entry name" value="GemA"/>
    <property type="match status" value="1"/>
</dbReference>
<sequence length="212" mass="24296">MSALKAIHAKRRQVHSLKEDDAWRDFVEKHTGQRSTRGLSPKQTKALLAALDAMGATRTSKRKPISGPYAKKIQALWIACWNMGLVKSRDDRSLNRFAVRQAKVGHANWIREPEDAKAVIEALKKMLERKGVSWADRRLAPAYTRLPGYKITLAQWWLVQGVNPPFSGLKFDDWVFQQTGIPMSECTHENWMDLMNTLGRVVRRLEVEEMNS</sequence>
<protein>
    <recommendedName>
        <fullName evidence="3">GemA protein</fullName>
    </recommendedName>
</protein>
<gene>
    <name evidence="1" type="ORF">AKJ29_16720</name>
</gene>
<dbReference type="InterPro" id="IPR009363">
    <property type="entry name" value="Phage_Mu_Gp16"/>
</dbReference>
<dbReference type="EMBL" id="LKBA01000004">
    <property type="protein sequence ID" value="KPN64276.1"/>
    <property type="molecule type" value="Genomic_DNA"/>
</dbReference>